<comment type="caution">
    <text evidence="6">The sequence shown here is derived from an EMBL/GenBank/DDBJ whole genome shotgun (WGS) entry which is preliminary data.</text>
</comment>
<feature type="compositionally biased region" description="Basic and acidic residues" evidence="5">
    <location>
        <begin position="232"/>
        <end position="242"/>
    </location>
</feature>
<comment type="catalytic activity">
    <reaction evidence="4">
        <text>a 2'-deoxycytidine in DNA + S-adenosyl-L-methionine = a 5-methyl-2'-deoxycytidine in DNA + S-adenosyl-L-homocysteine + H(+)</text>
        <dbReference type="Rhea" id="RHEA:13681"/>
        <dbReference type="Rhea" id="RHEA-COMP:11369"/>
        <dbReference type="Rhea" id="RHEA-COMP:11370"/>
        <dbReference type="ChEBI" id="CHEBI:15378"/>
        <dbReference type="ChEBI" id="CHEBI:57856"/>
        <dbReference type="ChEBI" id="CHEBI:59789"/>
        <dbReference type="ChEBI" id="CHEBI:85452"/>
        <dbReference type="ChEBI" id="CHEBI:85454"/>
        <dbReference type="EC" id="2.1.1.37"/>
    </reaction>
</comment>
<feature type="region of interest" description="Disordered" evidence="5">
    <location>
        <begin position="215"/>
        <end position="267"/>
    </location>
</feature>
<dbReference type="Gene3D" id="3.40.50.150">
    <property type="entry name" value="Vaccinia Virus protein VP39"/>
    <property type="match status" value="1"/>
</dbReference>
<dbReference type="AlphaFoldDB" id="A0A7Z7BHK6"/>
<dbReference type="Proteomes" id="UP000198917">
    <property type="component" value="Unassembled WGS sequence"/>
</dbReference>
<evidence type="ECO:0000256" key="3">
    <source>
        <dbReference type="ARBA" id="ARBA00022747"/>
    </source>
</evidence>
<dbReference type="SUPFAM" id="SSF53335">
    <property type="entry name" value="S-adenosyl-L-methionine-dependent methyltransferases"/>
    <property type="match status" value="1"/>
</dbReference>
<dbReference type="GO" id="GO:0003886">
    <property type="term" value="F:DNA (cytosine-5-)-methyltransferase activity"/>
    <property type="evidence" value="ECO:0007669"/>
    <property type="project" value="UniProtKB-EC"/>
</dbReference>
<feature type="region of interest" description="Disordered" evidence="5">
    <location>
        <begin position="342"/>
        <end position="368"/>
    </location>
</feature>
<feature type="region of interest" description="Disordered" evidence="5">
    <location>
        <begin position="296"/>
        <end position="330"/>
    </location>
</feature>
<dbReference type="EMBL" id="FNEW01000001">
    <property type="protein sequence ID" value="SDJ26230.1"/>
    <property type="molecule type" value="Genomic_DNA"/>
</dbReference>
<proteinExistence type="predicted"/>
<accession>A0A7Z7BHK6</accession>
<keyword evidence="2" id="KW-0808">Transferase</keyword>
<dbReference type="GO" id="GO:0009307">
    <property type="term" value="P:DNA restriction-modification system"/>
    <property type="evidence" value="ECO:0007669"/>
    <property type="project" value="UniProtKB-KW"/>
</dbReference>
<sequence>MGAKPYALYNENDEYAADWLENLITLGVIAPGIVDRRSVEDLRGDDLRGFRQVHLFAGIGVWSYSLRRAGISDDTAVWTGSCPCQPFSAAGKGAGMDDERHLWPAVLHLLRERRPDIFLGEQVASSDGLGWLDLVQTDLEAAGYAIGAVDTCSAGSGAPHIRQRLRFSAYDTRPASSRPADLPILRRNLRSRLCSFEPGECRRIVPSYDSTIVELGNSDGDGTGRNSRGVHRQIDREDRQPCADDVSTSGTVGGVGNPDGSRSATWLPESLERQEWLSEISDDRSYRLPGCYAWEPEPSRLAHDDDDDQQRQRGNTRGASGEGVRSEPCGCNELDWMVDTDRGRAGETSRGHREDCASASREARTDDGAALSLRTSPTCRLDEGVFVGRIERPGPTNGFWRDADWLFCRDGKWRPVEPCTFPLVDGAAFRLGSGSAFEGKSRQGMLKGYGNAVDAEATRVFIEACADFFADLDARRVKAELIGDLL</sequence>
<gene>
    <name evidence="6" type="ORF">SAMN05428983_0878</name>
</gene>
<dbReference type="Pfam" id="PF00145">
    <property type="entry name" value="DNA_methylase"/>
    <property type="match status" value="1"/>
</dbReference>
<keyword evidence="1 6" id="KW-0489">Methyltransferase</keyword>
<evidence type="ECO:0000256" key="1">
    <source>
        <dbReference type="ARBA" id="ARBA00022603"/>
    </source>
</evidence>
<evidence type="ECO:0000313" key="6">
    <source>
        <dbReference type="EMBL" id="SDJ26230.1"/>
    </source>
</evidence>
<feature type="compositionally biased region" description="Basic and acidic residues" evidence="5">
    <location>
        <begin position="342"/>
        <end position="367"/>
    </location>
</feature>
<evidence type="ECO:0000313" key="7">
    <source>
        <dbReference type="Proteomes" id="UP000198917"/>
    </source>
</evidence>
<evidence type="ECO:0000256" key="2">
    <source>
        <dbReference type="ARBA" id="ARBA00022679"/>
    </source>
</evidence>
<protein>
    <submittedName>
        <fullName evidence="6">C-5 cytosine-specific DNA methylase</fullName>
    </submittedName>
</protein>
<dbReference type="GO" id="GO:0032259">
    <property type="term" value="P:methylation"/>
    <property type="evidence" value="ECO:0007669"/>
    <property type="project" value="UniProtKB-KW"/>
</dbReference>
<organism evidence="6 7">
    <name type="scientific">Agrobacterium fabrum</name>
    <dbReference type="NCBI Taxonomy" id="1176649"/>
    <lineage>
        <taxon>Bacteria</taxon>
        <taxon>Pseudomonadati</taxon>
        <taxon>Pseudomonadota</taxon>
        <taxon>Alphaproteobacteria</taxon>
        <taxon>Hyphomicrobiales</taxon>
        <taxon>Rhizobiaceae</taxon>
        <taxon>Rhizobium/Agrobacterium group</taxon>
        <taxon>Agrobacterium</taxon>
        <taxon>Agrobacterium tumefaciens complex</taxon>
    </lineage>
</organism>
<evidence type="ECO:0000256" key="5">
    <source>
        <dbReference type="SAM" id="MobiDB-lite"/>
    </source>
</evidence>
<dbReference type="InterPro" id="IPR029063">
    <property type="entry name" value="SAM-dependent_MTases_sf"/>
</dbReference>
<reference evidence="6 7" key="1">
    <citation type="submission" date="2016-10" db="EMBL/GenBank/DDBJ databases">
        <authorList>
            <person name="Varghese N."/>
            <person name="Submissions S."/>
        </authorList>
    </citation>
    <scope>NUCLEOTIDE SEQUENCE [LARGE SCALE GENOMIC DNA]</scope>
    <source>
        <strain evidence="6 7">PDC82</strain>
    </source>
</reference>
<evidence type="ECO:0000256" key="4">
    <source>
        <dbReference type="ARBA" id="ARBA00047422"/>
    </source>
</evidence>
<name>A0A7Z7BHK6_9HYPH</name>
<keyword evidence="3" id="KW-0680">Restriction system</keyword>
<dbReference type="InterPro" id="IPR001525">
    <property type="entry name" value="C5_MeTfrase"/>
</dbReference>